<reference evidence="3" key="1">
    <citation type="journal article" date="2019" name="Int. J. Syst. Evol. Microbiol.">
        <title>The Global Catalogue of Microorganisms (GCM) 10K type strain sequencing project: providing services to taxonomists for standard genome sequencing and annotation.</title>
        <authorList>
            <consortium name="The Broad Institute Genomics Platform"/>
            <consortium name="The Broad Institute Genome Sequencing Center for Infectious Disease"/>
            <person name="Wu L."/>
            <person name="Ma J."/>
        </authorList>
    </citation>
    <scope>NUCLEOTIDE SEQUENCE [LARGE SCALE GENOMIC DNA]</scope>
    <source>
        <strain evidence="3">CCUG 60214</strain>
    </source>
</reference>
<sequence length="240" mass="25755">MPIAEPAQTRSPARFAALGGAAAVVLTVVLVGGLDLYRLTESSRHLRRTISEYALGPYRWAFDTGVLLLVLGSVVILAVLVRQGLAKWHSAGSLAFSAWSAGLTLVVIFPKNDWSIGPSLSGSIHRFGSMVAFIALPVAMVLLARPWLRDPVWAAHARWTFRFGLLSALAFTPILYAILVNAVVGTSWWRVIPLGYVERLLVLTEVVAVLVAGVWAVAAAHPARPAPGAQPAYKLSSTSR</sequence>
<comment type="caution">
    <text evidence="2">The sequence shown here is derived from an EMBL/GenBank/DDBJ whole genome shotgun (WGS) entry which is preliminary data.</text>
</comment>
<feature type="transmembrane region" description="Helical" evidence="1">
    <location>
        <begin position="168"/>
        <end position="188"/>
    </location>
</feature>
<protein>
    <submittedName>
        <fullName evidence="2">DUF998 domain-containing protein</fullName>
    </submittedName>
</protein>
<keyword evidence="3" id="KW-1185">Reference proteome</keyword>
<feature type="transmembrane region" description="Helical" evidence="1">
    <location>
        <begin position="60"/>
        <end position="82"/>
    </location>
</feature>
<keyword evidence="1" id="KW-1133">Transmembrane helix</keyword>
<dbReference type="RefSeq" id="WP_380725703.1">
    <property type="nucleotide sequence ID" value="NZ_JBHTLK010000134.1"/>
</dbReference>
<dbReference type="EMBL" id="JBHTLK010000134">
    <property type="protein sequence ID" value="MFD1150002.1"/>
    <property type="molecule type" value="Genomic_DNA"/>
</dbReference>
<keyword evidence="1" id="KW-0812">Transmembrane</keyword>
<evidence type="ECO:0000313" key="3">
    <source>
        <dbReference type="Proteomes" id="UP001597168"/>
    </source>
</evidence>
<keyword evidence="1" id="KW-0472">Membrane</keyword>
<organism evidence="2 3">
    <name type="scientific">Saccharothrix hoggarensis</name>
    <dbReference type="NCBI Taxonomy" id="913853"/>
    <lineage>
        <taxon>Bacteria</taxon>
        <taxon>Bacillati</taxon>
        <taxon>Actinomycetota</taxon>
        <taxon>Actinomycetes</taxon>
        <taxon>Pseudonocardiales</taxon>
        <taxon>Pseudonocardiaceae</taxon>
        <taxon>Saccharothrix</taxon>
    </lineage>
</organism>
<dbReference type="Pfam" id="PF06197">
    <property type="entry name" value="DUF998"/>
    <property type="match status" value="1"/>
</dbReference>
<dbReference type="Proteomes" id="UP001597168">
    <property type="component" value="Unassembled WGS sequence"/>
</dbReference>
<accession>A0ABW3QYU6</accession>
<feature type="transmembrane region" description="Helical" evidence="1">
    <location>
        <begin position="15"/>
        <end position="39"/>
    </location>
</feature>
<feature type="transmembrane region" description="Helical" evidence="1">
    <location>
        <begin position="200"/>
        <end position="218"/>
    </location>
</feature>
<dbReference type="InterPro" id="IPR009339">
    <property type="entry name" value="DUF998"/>
</dbReference>
<evidence type="ECO:0000313" key="2">
    <source>
        <dbReference type="EMBL" id="MFD1150002.1"/>
    </source>
</evidence>
<feature type="transmembrane region" description="Helical" evidence="1">
    <location>
        <begin position="130"/>
        <end position="148"/>
    </location>
</feature>
<evidence type="ECO:0000256" key="1">
    <source>
        <dbReference type="SAM" id="Phobius"/>
    </source>
</evidence>
<gene>
    <name evidence="2" type="ORF">ACFQ3T_22960</name>
</gene>
<feature type="transmembrane region" description="Helical" evidence="1">
    <location>
        <begin position="88"/>
        <end position="109"/>
    </location>
</feature>
<name>A0ABW3QYU6_9PSEU</name>
<proteinExistence type="predicted"/>